<protein>
    <submittedName>
        <fullName evidence="2">Heterokaryon incompatibility protein (HET) domain-containing protein</fullName>
    </submittedName>
</protein>
<dbReference type="GeneID" id="28851958"/>
<keyword evidence="3" id="KW-1185">Reference proteome</keyword>
<reference evidence="2 3" key="1">
    <citation type="journal article" date="2016" name="PLoS Pathog.">
        <title>Biosynthesis of antibiotic leucinostatins in bio-control fungus Purpureocillium lilacinum and their inhibition on phytophthora revealed by genome mining.</title>
        <authorList>
            <person name="Wang G."/>
            <person name="Liu Z."/>
            <person name="Lin R."/>
            <person name="Li E."/>
            <person name="Mao Z."/>
            <person name="Ling J."/>
            <person name="Yang Y."/>
            <person name="Yin W.B."/>
            <person name="Xie B."/>
        </authorList>
    </citation>
    <scope>NUCLEOTIDE SEQUENCE [LARGE SCALE GENOMIC DNA]</scope>
    <source>
        <strain evidence="2">170</strain>
    </source>
</reference>
<name>A0A179F919_METCM</name>
<comment type="caution">
    <text evidence="2">The sequence shown here is derived from an EMBL/GenBank/DDBJ whole genome shotgun (WGS) entry which is preliminary data.</text>
</comment>
<organism evidence="2 3">
    <name type="scientific">Pochonia chlamydosporia 170</name>
    <dbReference type="NCBI Taxonomy" id="1380566"/>
    <lineage>
        <taxon>Eukaryota</taxon>
        <taxon>Fungi</taxon>
        <taxon>Dikarya</taxon>
        <taxon>Ascomycota</taxon>
        <taxon>Pezizomycotina</taxon>
        <taxon>Sordariomycetes</taxon>
        <taxon>Hypocreomycetidae</taxon>
        <taxon>Hypocreales</taxon>
        <taxon>Clavicipitaceae</taxon>
        <taxon>Pochonia</taxon>
    </lineage>
</organism>
<gene>
    <name evidence="2" type="ORF">VFPPC_09427</name>
</gene>
<dbReference type="EMBL" id="LSBJ02000007">
    <property type="protein sequence ID" value="OAQ61609.2"/>
    <property type="molecule type" value="Genomic_DNA"/>
</dbReference>
<dbReference type="PANTHER" id="PTHR33112">
    <property type="entry name" value="DOMAIN PROTEIN, PUTATIVE-RELATED"/>
    <property type="match status" value="1"/>
</dbReference>
<dbReference type="Pfam" id="PF06985">
    <property type="entry name" value="HET"/>
    <property type="match status" value="1"/>
</dbReference>
<dbReference type="InterPro" id="IPR010730">
    <property type="entry name" value="HET"/>
</dbReference>
<proteinExistence type="predicted"/>
<evidence type="ECO:0000313" key="2">
    <source>
        <dbReference type="EMBL" id="OAQ61609.2"/>
    </source>
</evidence>
<sequence>MANPSAASAPQEHSSDLCDRCRELKIINLLLDGDVRDELPPKRGREMDITGAPNLGQFRSLGPFGNIAFDDSCALCRLIKAIFPPKDEVESADTEYYLRPMRMYNRLGFGLALGDVEEDVKKQYATCISIATKDQLAQGVCRHLGEPQDTALVETGYSFALTGNSKTSQPGLPARARGVTIDPDVVTTWLRRCELEHHDCQATWSDELLTTRMIDVESCTVVDTPPRCRYTALSYVWGNVVPEEGALEKGTLPPTIQDAILATKSLGIRYLWVDAVCIDQRPSPQKLQQLKIMDLIYNGAYATIIALDGDSSNAGLRGVSQRSPRQPQCCEWVDGHELAVVYPPVAKEIQEATCKHSTRAWTLQELVLSRRRIFFGKTQVHYICGTMSCEESINDTVDPARVLDREMESNNIAEFEDVLKLQKLSSLQPPSDDLRRKATDDYYTQLLSLYTTRFMTNDSDSLNACLGLLNFLQRSLVPGGFVWGLPLKELPQSLRWYHMRWVKPRRRNDFPSWSFVGWEGEVGFTDALILKGRTGHRCDEEVDMGVEFVGIRGMVLTLKGFCVELEIRNEPFNTAYIPGTDLLMGTLQEGNVLHKFTLPEGIFEFVVIERLKYKKTGGEKERHMLFLVMLEELADGSRARRSMVRLYVDLDFMECGAYTDVIQRRENIEIT</sequence>
<dbReference type="PANTHER" id="PTHR33112:SF12">
    <property type="entry name" value="HETEROKARYON INCOMPATIBILITY DOMAIN-CONTAINING PROTEIN"/>
    <property type="match status" value="1"/>
</dbReference>
<dbReference type="Proteomes" id="UP000078397">
    <property type="component" value="Unassembled WGS sequence"/>
</dbReference>
<dbReference type="STRING" id="1380566.A0A179F919"/>
<feature type="domain" description="Heterokaryon incompatibility" evidence="1">
    <location>
        <begin position="230"/>
        <end position="365"/>
    </location>
</feature>
<dbReference type="RefSeq" id="XP_022284145.1">
    <property type="nucleotide sequence ID" value="XM_022428659.1"/>
</dbReference>
<dbReference type="OrthoDB" id="5428863at2759"/>
<dbReference type="KEGG" id="pchm:VFPPC_09427"/>
<evidence type="ECO:0000259" key="1">
    <source>
        <dbReference type="Pfam" id="PF06985"/>
    </source>
</evidence>
<dbReference type="AlphaFoldDB" id="A0A179F919"/>
<evidence type="ECO:0000313" key="3">
    <source>
        <dbReference type="Proteomes" id="UP000078397"/>
    </source>
</evidence>
<accession>A0A179F919</accession>